<dbReference type="InterPro" id="IPR012318">
    <property type="entry name" value="HTH_CRP"/>
</dbReference>
<dbReference type="InterPro" id="IPR036388">
    <property type="entry name" value="WH-like_DNA-bd_sf"/>
</dbReference>
<feature type="domain" description="Cyclic nucleotide-binding" evidence="4">
    <location>
        <begin position="16"/>
        <end position="89"/>
    </location>
</feature>
<dbReference type="InterPro" id="IPR018490">
    <property type="entry name" value="cNMP-bd_dom_sf"/>
</dbReference>
<evidence type="ECO:0000256" key="3">
    <source>
        <dbReference type="ARBA" id="ARBA00023163"/>
    </source>
</evidence>
<dbReference type="InterPro" id="IPR014710">
    <property type="entry name" value="RmlC-like_jellyroll"/>
</dbReference>
<dbReference type="InterPro" id="IPR000595">
    <property type="entry name" value="cNMP-bd_dom"/>
</dbReference>
<dbReference type="SUPFAM" id="SSF46785">
    <property type="entry name" value="Winged helix' DNA-binding domain"/>
    <property type="match status" value="1"/>
</dbReference>
<evidence type="ECO:0000256" key="2">
    <source>
        <dbReference type="ARBA" id="ARBA00023125"/>
    </source>
</evidence>
<evidence type="ECO:0000313" key="5">
    <source>
        <dbReference type="EMBL" id="TVO37806.1"/>
    </source>
</evidence>
<keyword evidence="3" id="KW-0804">Transcription</keyword>
<dbReference type="AlphaFoldDB" id="A0A557PAX9"/>
<accession>A0A557PAX9</accession>
<evidence type="ECO:0000256" key="1">
    <source>
        <dbReference type="ARBA" id="ARBA00023015"/>
    </source>
</evidence>
<dbReference type="Gene3D" id="1.10.10.10">
    <property type="entry name" value="Winged helix-like DNA-binding domain superfamily/Winged helix DNA-binding domain"/>
    <property type="match status" value="1"/>
</dbReference>
<dbReference type="PROSITE" id="PS50042">
    <property type="entry name" value="CNMP_BINDING_3"/>
    <property type="match status" value="1"/>
</dbReference>
<protein>
    <submittedName>
        <fullName evidence="5">Crp/Fnr family transcriptional regulator</fullName>
    </submittedName>
</protein>
<proteinExistence type="predicted"/>
<organism evidence="5 6">
    <name type="scientific">Vibrio algivorus</name>
    <dbReference type="NCBI Taxonomy" id="1667024"/>
    <lineage>
        <taxon>Bacteria</taxon>
        <taxon>Pseudomonadati</taxon>
        <taxon>Pseudomonadota</taxon>
        <taxon>Gammaproteobacteria</taxon>
        <taxon>Vibrionales</taxon>
        <taxon>Vibrionaceae</taxon>
        <taxon>Vibrio</taxon>
    </lineage>
</organism>
<dbReference type="InterPro" id="IPR036390">
    <property type="entry name" value="WH_DNA-bd_sf"/>
</dbReference>
<dbReference type="OrthoDB" id="6881322at2"/>
<dbReference type="EMBL" id="VMKJ01000008">
    <property type="protein sequence ID" value="TVO37806.1"/>
    <property type="molecule type" value="Genomic_DNA"/>
</dbReference>
<dbReference type="Pfam" id="PF13545">
    <property type="entry name" value="HTH_Crp_2"/>
    <property type="match status" value="1"/>
</dbReference>
<dbReference type="GO" id="GO:0003677">
    <property type="term" value="F:DNA binding"/>
    <property type="evidence" value="ECO:0007669"/>
    <property type="project" value="UniProtKB-KW"/>
</dbReference>
<sequence length="232" mass="26081">MIMDYVKHSVLSQSCLFIGAKSENVLLLSKNSYLEHFEKDTEVVRQGEKNSDIGILADGELEINYKTHQEQVLPIAKIRPLEWFGENAFSINNSLVSAKTTENSSVVFISKSVLFEAMAADEVIMNNVMMCLSDRVSSISRFALSYIDNDTLSKIGKHILNQVEMFSSNELPSECIELRLTKAHLAALIGQTRQSIIPYLNKYTELDLLSFGYGTIKINNINKLRAYIGDIC</sequence>
<dbReference type="Proteomes" id="UP000319828">
    <property type="component" value="Unassembled WGS sequence"/>
</dbReference>
<keyword evidence="1" id="KW-0805">Transcription regulation</keyword>
<evidence type="ECO:0000259" key="4">
    <source>
        <dbReference type="PROSITE" id="PS50042"/>
    </source>
</evidence>
<comment type="caution">
    <text evidence="5">The sequence shown here is derived from an EMBL/GenBank/DDBJ whole genome shotgun (WGS) entry which is preliminary data.</text>
</comment>
<name>A0A557PAX9_9VIBR</name>
<dbReference type="GO" id="GO:0006355">
    <property type="term" value="P:regulation of DNA-templated transcription"/>
    <property type="evidence" value="ECO:0007669"/>
    <property type="project" value="InterPro"/>
</dbReference>
<reference evidence="5 6" key="1">
    <citation type="submission" date="2019-07" db="EMBL/GenBank/DDBJ databases">
        <title>The draft genome sequence of Vibrio algivorus M1486.</title>
        <authorList>
            <person name="Meng X."/>
        </authorList>
    </citation>
    <scope>NUCLEOTIDE SEQUENCE [LARGE SCALE GENOMIC DNA]</scope>
    <source>
        <strain evidence="5 6">M1486</strain>
    </source>
</reference>
<evidence type="ECO:0000313" key="6">
    <source>
        <dbReference type="Proteomes" id="UP000319828"/>
    </source>
</evidence>
<keyword evidence="2" id="KW-0238">DNA-binding</keyword>
<dbReference type="Gene3D" id="2.60.120.10">
    <property type="entry name" value="Jelly Rolls"/>
    <property type="match status" value="1"/>
</dbReference>
<gene>
    <name evidence="5" type="ORF">FOF44_05910</name>
</gene>
<dbReference type="CDD" id="cd00038">
    <property type="entry name" value="CAP_ED"/>
    <property type="match status" value="1"/>
</dbReference>
<dbReference type="SUPFAM" id="SSF51206">
    <property type="entry name" value="cAMP-binding domain-like"/>
    <property type="match status" value="1"/>
</dbReference>
<dbReference type="Pfam" id="PF00027">
    <property type="entry name" value="cNMP_binding"/>
    <property type="match status" value="1"/>
</dbReference>